<dbReference type="RefSeq" id="WP_236982580.1">
    <property type="nucleotide sequence ID" value="NZ_AP023086.1"/>
</dbReference>
<dbReference type="AlphaFoldDB" id="A0AAN1WIP1"/>
<keyword evidence="3 6" id="KW-0812">Transmembrane</keyword>
<dbReference type="KEGG" id="marq:MARGE09_P2524"/>
<evidence type="ECO:0000256" key="1">
    <source>
        <dbReference type="ARBA" id="ARBA00004651"/>
    </source>
</evidence>
<evidence type="ECO:0000256" key="2">
    <source>
        <dbReference type="ARBA" id="ARBA00022475"/>
    </source>
</evidence>
<keyword evidence="5 6" id="KW-0472">Membrane</keyword>
<gene>
    <name evidence="8" type="ORF">MARGE09_P2524</name>
</gene>
<accession>A0AAN1WIP1</accession>
<feature type="domain" description="Polysaccharide chain length determinant N-terminal" evidence="7">
    <location>
        <begin position="30"/>
        <end position="128"/>
    </location>
</feature>
<keyword evidence="2" id="KW-1003">Cell membrane</keyword>
<sequence>MNKISQGREREAKKNQRSFVNDPVLLSEYEIDLGELFTVFWRGKWLVLGAGFLFSLISMTYALTLPNQYRVEAVYAPAQSESGVSGLASQYGGLAAIAGINLGGANTEDIDQAIVLAKSWPFLEAVIQKYNLSPFLFAVVGWEESSQSLVWDQEKFSVSKNTWLKNYETGETYGPTSFESYELLSSMILIKNEGGLVRLSVEFLSPQLASEWVQILASELNLYFQLRDMRDAKENIEYLNRKISETGISQMQSVFYGMIESQMKVLMLAEVKLDYLMTEIVPAKVPERKSGPNRKVIVILGGLLGVFFALLYLIFRYIWVKK</sequence>
<dbReference type="InterPro" id="IPR050445">
    <property type="entry name" value="Bact_polysacc_biosynth/exp"/>
</dbReference>
<organism evidence="8 9">
    <name type="scientific">Marinagarivorans cellulosilyticus</name>
    <dbReference type="NCBI Taxonomy" id="2721545"/>
    <lineage>
        <taxon>Bacteria</taxon>
        <taxon>Pseudomonadati</taxon>
        <taxon>Pseudomonadota</taxon>
        <taxon>Gammaproteobacteria</taxon>
        <taxon>Cellvibrionales</taxon>
        <taxon>Cellvibrionaceae</taxon>
        <taxon>Marinagarivorans</taxon>
    </lineage>
</organism>
<evidence type="ECO:0000256" key="5">
    <source>
        <dbReference type="ARBA" id="ARBA00023136"/>
    </source>
</evidence>
<name>A0AAN1WIP1_9GAMM</name>
<keyword evidence="9" id="KW-1185">Reference proteome</keyword>
<dbReference type="Proteomes" id="UP001320119">
    <property type="component" value="Chromosome"/>
</dbReference>
<comment type="subcellular location">
    <subcellularLocation>
        <location evidence="1">Cell membrane</location>
        <topology evidence="1">Multi-pass membrane protein</topology>
    </subcellularLocation>
</comment>
<evidence type="ECO:0000256" key="3">
    <source>
        <dbReference type="ARBA" id="ARBA00022692"/>
    </source>
</evidence>
<dbReference type="PANTHER" id="PTHR32309:SF13">
    <property type="entry name" value="FERRIC ENTEROBACTIN TRANSPORT PROTEIN FEPE"/>
    <property type="match status" value="1"/>
</dbReference>
<dbReference type="GO" id="GO:0005886">
    <property type="term" value="C:plasma membrane"/>
    <property type="evidence" value="ECO:0007669"/>
    <property type="project" value="UniProtKB-SubCell"/>
</dbReference>
<evidence type="ECO:0000313" key="8">
    <source>
        <dbReference type="EMBL" id="BCD98323.1"/>
    </source>
</evidence>
<keyword evidence="4 6" id="KW-1133">Transmembrane helix</keyword>
<evidence type="ECO:0000259" key="7">
    <source>
        <dbReference type="Pfam" id="PF02706"/>
    </source>
</evidence>
<dbReference type="Pfam" id="PF02706">
    <property type="entry name" value="Wzz"/>
    <property type="match status" value="1"/>
</dbReference>
<feature type="transmembrane region" description="Helical" evidence="6">
    <location>
        <begin position="45"/>
        <end position="63"/>
    </location>
</feature>
<dbReference type="EMBL" id="AP023086">
    <property type="protein sequence ID" value="BCD98323.1"/>
    <property type="molecule type" value="Genomic_DNA"/>
</dbReference>
<proteinExistence type="predicted"/>
<feature type="transmembrane region" description="Helical" evidence="6">
    <location>
        <begin position="296"/>
        <end position="319"/>
    </location>
</feature>
<dbReference type="GO" id="GO:0004713">
    <property type="term" value="F:protein tyrosine kinase activity"/>
    <property type="evidence" value="ECO:0007669"/>
    <property type="project" value="TreeGrafter"/>
</dbReference>
<evidence type="ECO:0000313" key="9">
    <source>
        <dbReference type="Proteomes" id="UP001320119"/>
    </source>
</evidence>
<evidence type="ECO:0000256" key="4">
    <source>
        <dbReference type="ARBA" id="ARBA00022989"/>
    </source>
</evidence>
<dbReference type="PANTHER" id="PTHR32309">
    <property type="entry name" value="TYROSINE-PROTEIN KINASE"/>
    <property type="match status" value="1"/>
</dbReference>
<evidence type="ECO:0000256" key="6">
    <source>
        <dbReference type="SAM" id="Phobius"/>
    </source>
</evidence>
<reference evidence="8 9" key="1">
    <citation type="journal article" date="2022" name="IScience">
        <title>An ultrasensitive nanofiber-based assay for enzymatic hydrolysis and deep-sea microbial degradation of cellulose.</title>
        <authorList>
            <person name="Tsudome M."/>
            <person name="Tachioka M."/>
            <person name="Miyazaki M."/>
            <person name="Uchimura K."/>
            <person name="Tsuda M."/>
            <person name="Takaki Y."/>
            <person name="Deguchi S."/>
        </authorList>
    </citation>
    <scope>NUCLEOTIDE SEQUENCE [LARGE SCALE GENOMIC DNA]</scope>
    <source>
        <strain evidence="8 9">GE09</strain>
    </source>
</reference>
<dbReference type="InterPro" id="IPR003856">
    <property type="entry name" value="LPS_length_determ_N"/>
</dbReference>
<protein>
    <recommendedName>
        <fullName evidence="7">Polysaccharide chain length determinant N-terminal domain-containing protein</fullName>
    </recommendedName>
</protein>